<dbReference type="AlphaFoldDB" id="X6N377"/>
<dbReference type="Gene3D" id="3.30.70.330">
    <property type="match status" value="2"/>
</dbReference>
<keyword evidence="6" id="KW-1185">Reference proteome</keyword>
<dbReference type="Proteomes" id="UP000023152">
    <property type="component" value="Unassembled WGS sequence"/>
</dbReference>
<dbReference type="GO" id="GO:0003723">
    <property type="term" value="F:RNA binding"/>
    <property type="evidence" value="ECO:0007669"/>
    <property type="project" value="UniProtKB-UniRule"/>
</dbReference>
<keyword evidence="1" id="KW-0677">Repeat</keyword>
<feature type="domain" description="RRM" evidence="4">
    <location>
        <begin position="3"/>
        <end position="79"/>
    </location>
</feature>
<keyword evidence="2 3" id="KW-0694">RNA-binding</keyword>
<dbReference type="SMART" id="SM00360">
    <property type="entry name" value="RRM"/>
    <property type="match status" value="2"/>
</dbReference>
<dbReference type="OrthoDB" id="439808at2759"/>
<name>X6N377_RETFI</name>
<proteinExistence type="predicted"/>
<dbReference type="PROSITE" id="PS50102">
    <property type="entry name" value="RRM"/>
    <property type="match status" value="1"/>
</dbReference>
<dbReference type="SUPFAM" id="SSF54928">
    <property type="entry name" value="RNA-binding domain, RBD"/>
    <property type="match status" value="2"/>
</dbReference>
<comment type="caution">
    <text evidence="5">The sequence shown here is derived from an EMBL/GenBank/DDBJ whole genome shotgun (WGS) entry which is preliminary data.</text>
</comment>
<evidence type="ECO:0000256" key="1">
    <source>
        <dbReference type="ARBA" id="ARBA00022737"/>
    </source>
</evidence>
<evidence type="ECO:0000256" key="2">
    <source>
        <dbReference type="ARBA" id="ARBA00022884"/>
    </source>
</evidence>
<gene>
    <name evidence="5" type="ORF">RFI_17015</name>
</gene>
<dbReference type="PANTHER" id="PTHR24012">
    <property type="entry name" value="RNA BINDING PROTEIN"/>
    <property type="match status" value="1"/>
</dbReference>
<organism evidence="5 6">
    <name type="scientific">Reticulomyxa filosa</name>
    <dbReference type="NCBI Taxonomy" id="46433"/>
    <lineage>
        <taxon>Eukaryota</taxon>
        <taxon>Sar</taxon>
        <taxon>Rhizaria</taxon>
        <taxon>Retaria</taxon>
        <taxon>Foraminifera</taxon>
        <taxon>Monothalamids</taxon>
        <taxon>Reticulomyxidae</taxon>
        <taxon>Reticulomyxa</taxon>
    </lineage>
</organism>
<dbReference type="EMBL" id="ASPP01012842">
    <property type="protein sequence ID" value="ETO20204.1"/>
    <property type="molecule type" value="Genomic_DNA"/>
</dbReference>
<evidence type="ECO:0000259" key="4">
    <source>
        <dbReference type="PROSITE" id="PS50102"/>
    </source>
</evidence>
<reference evidence="5 6" key="1">
    <citation type="journal article" date="2013" name="Curr. Biol.">
        <title>The Genome of the Foraminiferan Reticulomyxa filosa.</title>
        <authorList>
            <person name="Glockner G."/>
            <person name="Hulsmann N."/>
            <person name="Schleicher M."/>
            <person name="Noegel A.A."/>
            <person name="Eichinger L."/>
            <person name="Gallinger C."/>
            <person name="Pawlowski J."/>
            <person name="Sierra R."/>
            <person name="Euteneuer U."/>
            <person name="Pillet L."/>
            <person name="Moustafa A."/>
            <person name="Platzer M."/>
            <person name="Groth M."/>
            <person name="Szafranski K."/>
            <person name="Schliwa M."/>
        </authorList>
    </citation>
    <scope>NUCLEOTIDE SEQUENCE [LARGE SCALE GENOMIC DNA]</scope>
</reference>
<dbReference type="Pfam" id="PF00076">
    <property type="entry name" value="RRM_1"/>
    <property type="match status" value="1"/>
</dbReference>
<evidence type="ECO:0000313" key="5">
    <source>
        <dbReference type="EMBL" id="ETO20204.1"/>
    </source>
</evidence>
<evidence type="ECO:0000256" key="3">
    <source>
        <dbReference type="PROSITE-ProRule" id="PRU00176"/>
    </source>
</evidence>
<dbReference type="CDD" id="cd00590">
    <property type="entry name" value="RRM_SF"/>
    <property type="match status" value="2"/>
</dbReference>
<protein>
    <recommendedName>
        <fullName evidence="4">RRM domain-containing protein</fullName>
    </recommendedName>
</protein>
<accession>X6N377</accession>
<dbReference type="InterPro" id="IPR000504">
    <property type="entry name" value="RRM_dom"/>
</dbReference>
<dbReference type="InterPro" id="IPR012677">
    <property type="entry name" value="Nucleotide-bd_a/b_plait_sf"/>
</dbReference>
<sequence length="309" mass="36242">MSNWIRVINLPFYYDEEEAINMFGDVGSIKRIQIERVQLLLKSTAFIQFVNGRKARLAAIKKDQIVFADSVIRVQVVWSRKETLTTLKVSNLPLYVFLLRVCEELCAKPPLKTLIKHKTQLYRDVTEHSLLEYFSPFGEVVDIDLNKTRDMLTQDNEEGTNSWCDEKMSEPMDNGKVAWVSFARVDYALRACQEMHHSIFFFFPFFFLKKNMGKKVFESVEFSIFIRTPFFCGPSHIFKKKFRTLNGNVICLNTCAARFHRNVVAPNSPKLVIPNHQQDQKRNIFIFVYVYYIIHNIRSDKRINVDLTI</sequence>
<dbReference type="InterPro" id="IPR035979">
    <property type="entry name" value="RBD_domain_sf"/>
</dbReference>
<evidence type="ECO:0000313" key="6">
    <source>
        <dbReference type="Proteomes" id="UP000023152"/>
    </source>
</evidence>